<feature type="domain" description="SAF" evidence="1">
    <location>
        <begin position="59"/>
        <end position="119"/>
    </location>
</feature>
<name>A0A938YNR1_9ACTN</name>
<proteinExistence type="predicted"/>
<dbReference type="RefSeq" id="WP_205256301.1">
    <property type="nucleotide sequence ID" value="NZ_BAAAPV010000001.1"/>
</dbReference>
<dbReference type="AlphaFoldDB" id="A0A938YNR1"/>
<dbReference type="CDD" id="cd11614">
    <property type="entry name" value="SAF_CpaB_FlgA_like"/>
    <property type="match status" value="1"/>
</dbReference>
<sequence length="212" mass="21599">MPPRPDPLQAPWPQRVVAAVHSRTRGGRRWRSVRRLTAAALIVLAGALAMAPPPADGRSPGLVLLRDLPLGTTLTEADVRLAAVADPPDGVLVDPATAVGQVLGSAARRGEVLTDRRLTSALWDPGDGRVAVPVRPADAGAIALLAPGSVVAVVAVDEAGAARTLTDRAVVLALPAPAQGQQPLVVLAVPLDQADAVAAAGLTDALAFRSAR</sequence>
<comment type="caution">
    <text evidence="2">The sequence shown here is derived from an EMBL/GenBank/DDBJ whole genome shotgun (WGS) entry which is preliminary data.</text>
</comment>
<dbReference type="InterPro" id="IPR013974">
    <property type="entry name" value="SAF"/>
</dbReference>
<protein>
    <submittedName>
        <fullName evidence="2">SAF domain-containing protein</fullName>
    </submittedName>
</protein>
<keyword evidence="3" id="KW-1185">Reference proteome</keyword>
<dbReference type="Proteomes" id="UP000663801">
    <property type="component" value="Unassembled WGS sequence"/>
</dbReference>
<organism evidence="2 3">
    <name type="scientific">Nakamurella flavida</name>
    <dbReference type="NCBI Taxonomy" id="363630"/>
    <lineage>
        <taxon>Bacteria</taxon>
        <taxon>Bacillati</taxon>
        <taxon>Actinomycetota</taxon>
        <taxon>Actinomycetes</taxon>
        <taxon>Nakamurellales</taxon>
        <taxon>Nakamurellaceae</taxon>
        <taxon>Nakamurella</taxon>
    </lineage>
</organism>
<dbReference type="SMART" id="SM00858">
    <property type="entry name" value="SAF"/>
    <property type="match status" value="1"/>
</dbReference>
<accession>A0A938YNR1</accession>
<gene>
    <name evidence="2" type="ORF">JL107_07140</name>
</gene>
<dbReference type="EMBL" id="JAERWL010000006">
    <property type="protein sequence ID" value="MBM9476215.1"/>
    <property type="molecule type" value="Genomic_DNA"/>
</dbReference>
<reference evidence="2" key="1">
    <citation type="submission" date="2021-01" db="EMBL/GenBank/DDBJ databases">
        <title>KCTC 19127 draft genome.</title>
        <authorList>
            <person name="An D."/>
        </authorList>
    </citation>
    <scope>NUCLEOTIDE SEQUENCE</scope>
    <source>
        <strain evidence="2">KCTC 19127</strain>
    </source>
</reference>
<dbReference type="Pfam" id="PF08666">
    <property type="entry name" value="SAF"/>
    <property type="match status" value="1"/>
</dbReference>
<evidence type="ECO:0000313" key="3">
    <source>
        <dbReference type="Proteomes" id="UP000663801"/>
    </source>
</evidence>
<evidence type="ECO:0000313" key="2">
    <source>
        <dbReference type="EMBL" id="MBM9476215.1"/>
    </source>
</evidence>
<evidence type="ECO:0000259" key="1">
    <source>
        <dbReference type="SMART" id="SM00858"/>
    </source>
</evidence>